<protein>
    <recommendedName>
        <fullName evidence="13">Histidine-rich glycoprotein</fullName>
    </recommendedName>
    <alternativeName>
        <fullName evidence="14">Histidine-proline-rich glycoprotein</fullName>
    </alternativeName>
</protein>
<evidence type="ECO:0000256" key="15">
    <source>
        <dbReference type="SAM" id="MobiDB-lite"/>
    </source>
</evidence>
<dbReference type="GO" id="GO:0051918">
    <property type="term" value="P:negative regulation of fibrinolysis"/>
    <property type="evidence" value="ECO:0007669"/>
    <property type="project" value="TreeGrafter"/>
</dbReference>
<keyword evidence="5 16" id="KW-0732">Signal</keyword>
<evidence type="ECO:0000256" key="4">
    <source>
        <dbReference type="ARBA" id="ARBA00022696"/>
    </source>
</evidence>
<dbReference type="Pfam" id="PF00031">
    <property type="entry name" value="Cystatin"/>
    <property type="match status" value="2"/>
</dbReference>
<dbReference type="GeneID" id="112542593"/>
<keyword evidence="7" id="KW-0862">Zinc</keyword>
<accession>A0A9F5JE70</accession>
<evidence type="ECO:0000256" key="9">
    <source>
        <dbReference type="ARBA" id="ARBA00023084"/>
    </source>
</evidence>
<dbReference type="GO" id="GO:0008201">
    <property type="term" value="F:heparin binding"/>
    <property type="evidence" value="ECO:0007669"/>
    <property type="project" value="UniProtKB-KW"/>
</dbReference>
<keyword evidence="3" id="KW-0358">Heparin-binding</keyword>
<evidence type="ECO:0000256" key="16">
    <source>
        <dbReference type="SAM" id="SignalP"/>
    </source>
</evidence>
<keyword evidence="6" id="KW-0677">Repeat</keyword>
<keyword evidence="4" id="KW-0356">Hemostasis</keyword>
<dbReference type="Proteomes" id="UP000695026">
    <property type="component" value="Unplaced"/>
</dbReference>
<dbReference type="OMA" id="ATGHECK"/>
<feature type="signal peptide" evidence="16">
    <location>
        <begin position="1"/>
        <end position="19"/>
    </location>
</feature>
<evidence type="ECO:0000313" key="19">
    <source>
        <dbReference type="RefSeq" id="XP_025031666.1"/>
    </source>
</evidence>
<feature type="domain" description="Cystatin" evidence="17">
    <location>
        <begin position="27"/>
        <end position="115"/>
    </location>
</feature>
<evidence type="ECO:0000256" key="7">
    <source>
        <dbReference type="ARBA" id="ARBA00022833"/>
    </source>
</evidence>
<evidence type="ECO:0000256" key="14">
    <source>
        <dbReference type="ARBA" id="ARBA00041330"/>
    </source>
</evidence>
<dbReference type="GO" id="GO:0010543">
    <property type="term" value="P:regulation of platelet activation"/>
    <property type="evidence" value="ECO:0007669"/>
    <property type="project" value="TreeGrafter"/>
</dbReference>
<evidence type="ECO:0000256" key="11">
    <source>
        <dbReference type="ARBA" id="ARBA00023180"/>
    </source>
</evidence>
<dbReference type="GO" id="GO:0042730">
    <property type="term" value="P:fibrinolysis"/>
    <property type="evidence" value="ECO:0007669"/>
    <property type="project" value="UniProtKB-KW"/>
</dbReference>
<sequence>MKLLAGALFIVAWTTSCTPSQILTVPEDCNDAKIDKDAEVALDLINKYRTDGYIFALFRVADAHVQHLKNASLVYLTLDVLETKCPVISGKHWSSCGHRPFLSITDLGQCKAVMYINELFETEELYAYNCTVSPVPPKIYECKHCPVRTTVLEDTDKYTEEASKILEEYMLGSNESNYFKVEKVQKVFSAVADRTVFIVEFIIKETKCSRNTHPRNVSKCEFLPDGKANLGFCTGRIVKETKVPDVVVVDSCEICDILYCSVLNHSHHFHHDSGEDHRHCNATGHECKHVLHRHHHHHHHPHHPHHHHHTHPHHHHHHHHH</sequence>
<keyword evidence="18" id="KW-1185">Reference proteome</keyword>
<dbReference type="InterPro" id="IPR046350">
    <property type="entry name" value="Cystatin_sf"/>
</dbReference>
<name>A0A9F5JE70_PYTBI</name>
<dbReference type="PANTHER" id="PTHR13814:SF3">
    <property type="entry name" value="HISTIDINE-RICH GLYCOPROTEIN"/>
    <property type="match status" value="1"/>
</dbReference>
<dbReference type="InterPro" id="IPR050735">
    <property type="entry name" value="Kininogen_Fetuin_HRG"/>
</dbReference>
<evidence type="ECO:0000256" key="13">
    <source>
        <dbReference type="ARBA" id="ARBA00039613"/>
    </source>
</evidence>
<dbReference type="GO" id="GO:0072562">
    <property type="term" value="C:blood microparticle"/>
    <property type="evidence" value="ECO:0007669"/>
    <property type="project" value="TreeGrafter"/>
</dbReference>
<evidence type="ECO:0000256" key="3">
    <source>
        <dbReference type="ARBA" id="ARBA00022674"/>
    </source>
</evidence>
<feature type="domain" description="Cystatin" evidence="17">
    <location>
        <begin position="162"/>
        <end position="239"/>
    </location>
</feature>
<dbReference type="SUPFAM" id="SSF54403">
    <property type="entry name" value="Cystatin/monellin"/>
    <property type="match status" value="2"/>
</dbReference>
<comment type="subcellular location">
    <subcellularLocation>
        <location evidence="1">Secreted</location>
    </subcellularLocation>
</comment>
<reference evidence="19" key="1">
    <citation type="submission" date="2025-08" db="UniProtKB">
        <authorList>
            <consortium name="RefSeq"/>
        </authorList>
    </citation>
    <scope>IDENTIFICATION</scope>
    <source>
        <tissue evidence="19">Liver</tissue>
    </source>
</reference>
<dbReference type="InterPro" id="IPR000010">
    <property type="entry name" value="Cystatin_dom"/>
</dbReference>
<dbReference type="GO" id="GO:0008270">
    <property type="term" value="F:zinc ion binding"/>
    <property type="evidence" value="ECO:0007669"/>
    <property type="project" value="TreeGrafter"/>
</dbReference>
<evidence type="ECO:0000256" key="5">
    <source>
        <dbReference type="ARBA" id="ARBA00022729"/>
    </source>
</evidence>
<keyword evidence="2" id="KW-0964">Secreted</keyword>
<evidence type="ECO:0000256" key="1">
    <source>
        <dbReference type="ARBA" id="ARBA00004613"/>
    </source>
</evidence>
<dbReference type="GO" id="GO:0004869">
    <property type="term" value="F:cysteine-type endopeptidase inhibitor activity"/>
    <property type="evidence" value="ECO:0007669"/>
    <property type="project" value="InterPro"/>
</dbReference>
<keyword evidence="9" id="KW-0094">Blood coagulation</keyword>
<organism evidence="18 19">
    <name type="scientific">Python bivittatus</name>
    <name type="common">Burmese python</name>
    <name type="synonym">Python molurus bivittatus</name>
    <dbReference type="NCBI Taxonomy" id="176946"/>
    <lineage>
        <taxon>Eukaryota</taxon>
        <taxon>Metazoa</taxon>
        <taxon>Chordata</taxon>
        <taxon>Craniata</taxon>
        <taxon>Vertebrata</taxon>
        <taxon>Euteleostomi</taxon>
        <taxon>Lepidosauria</taxon>
        <taxon>Squamata</taxon>
        <taxon>Bifurcata</taxon>
        <taxon>Unidentata</taxon>
        <taxon>Episquamata</taxon>
        <taxon>Toxicofera</taxon>
        <taxon>Serpentes</taxon>
        <taxon>Henophidia</taxon>
        <taxon>Pythonidae</taxon>
        <taxon>Python</taxon>
    </lineage>
</organism>
<evidence type="ECO:0000259" key="17">
    <source>
        <dbReference type="Pfam" id="PF00031"/>
    </source>
</evidence>
<feature type="non-terminal residue" evidence="19">
    <location>
        <position position="321"/>
    </location>
</feature>
<dbReference type="OrthoDB" id="9941887at2759"/>
<dbReference type="PANTHER" id="PTHR13814">
    <property type="entry name" value="FETUIN"/>
    <property type="match status" value="1"/>
</dbReference>
<gene>
    <name evidence="19" type="primary">LOC112542593</name>
</gene>
<keyword evidence="8" id="KW-0186">Copper</keyword>
<evidence type="ECO:0000256" key="12">
    <source>
        <dbReference type="ARBA" id="ARBA00023281"/>
    </source>
</evidence>
<dbReference type="CDD" id="cd00042">
    <property type="entry name" value="CY"/>
    <property type="match status" value="1"/>
</dbReference>
<evidence type="ECO:0000256" key="8">
    <source>
        <dbReference type="ARBA" id="ARBA00023008"/>
    </source>
</evidence>
<keyword evidence="11" id="KW-0325">Glycoprotein</keyword>
<evidence type="ECO:0000256" key="2">
    <source>
        <dbReference type="ARBA" id="ARBA00022525"/>
    </source>
</evidence>
<dbReference type="PROSITE" id="PS51257">
    <property type="entry name" value="PROKAR_LIPOPROTEIN"/>
    <property type="match status" value="1"/>
</dbReference>
<feature type="region of interest" description="Disordered" evidence="15">
    <location>
        <begin position="291"/>
        <end position="321"/>
    </location>
</feature>
<keyword evidence="10" id="KW-1015">Disulfide bond</keyword>
<keyword evidence="12" id="KW-0280">Fibrinolysis</keyword>
<dbReference type="Gene3D" id="3.10.450.10">
    <property type="match status" value="2"/>
</dbReference>
<evidence type="ECO:0000313" key="18">
    <source>
        <dbReference type="Proteomes" id="UP000695026"/>
    </source>
</evidence>
<feature type="chain" id="PRO_5039945063" description="Histidine-rich glycoprotein" evidence="16">
    <location>
        <begin position="20"/>
        <end position="321"/>
    </location>
</feature>
<dbReference type="AlphaFoldDB" id="A0A9F5JE70"/>
<evidence type="ECO:0000256" key="6">
    <source>
        <dbReference type="ARBA" id="ARBA00022737"/>
    </source>
</evidence>
<dbReference type="KEGG" id="pbi:112542593"/>
<dbReference type="GO" id="GO:0007596">
    <property type="term" value="P:blood coagulation"/>
    <property type="evidence" value="ECO:0007669"/>
    <property type="project" value="UniProtKB-KW"/>
</dbReference>
<proteinExistence type="predicted"/>
<dbReference type="GO" id="GO:0004867">
    <property type="term" value="F:serine-type endopeptidase inhibitor activity"/>
    <property type="evidence" value="ECO:0007669"/>
    <property type="project" value="TreeGrafter"/>
</dbReference>
<dbReference type="RefSeq" id="XP_025031666.1">
    <property type="nucleotide sequence ID" value="XM_025175898.1"/>
</dbReference>
<evidence type="ECO:0000256" key="10">
    <source>
        <dbReference type="ARBA" id="ARBA00023157"/>
    </source>
</evidence>